<sequence>MATSEAVKVGKEAKHRFQAHKELNTP</sequence>
<dbReference type="EMBL" id="JAAIUW010000012">
    <property type="protein sequence ID" value="KAF7806416.1"/>
    <property type="molecule type" value="Genomic_DNA"/>
</dbReference>
<dbReference type="Proteomes" id="UP000634136">
    <property type="component" value="Unassembled WGS sequence"/>
</dbReference>
<keyword evidence="3" id="KW-1185">Reference proteome</keyword>
<organism evidence="2 3">
    <name type="scientific">Senna tora</name>
    <dbReference type="NCBI Taxonomy" id="362788"/>
    <lineage>
        <taxon>Eukaryota</taxon>
        <taxon>Viridiplantae</taxon>
        <taxon>Streptophyta</taxon>
        <taxon>Embryophyta</taxon>
        <taxon>Tracheophyta</taxon>
        <taxon>Spermatophyta</taxon>
        <taxon>Magnoliopsida</taxon>
        <taxon>eudicotyledons</taxon>
        <taxon>Gunneridae</taxon>
        <taxon>Pentapetalae</taxon>
        <taxon>rosids</taxon>
        <taxon>fabids</taxon>
        <taxon>Fabales</taxon>
        <taxon>Fabaceae</taxon>
        <taxon>Caesalpinioideae</taxon>
        <taxon>Cassia clade</taxon>
        <taxon>Senna</taxon>
    </lineage>
</organism>
<reference evidence="2" key="1">
    <citation type="submission" date="2020-09" db="EMBL/GenBank/DDBJ databases">
        <title>Genome-Enabled Discovery of Anthraquinone Biosynthesis in Senna tora.</title>
        <authorList>
            <person name="Kang S.-H."/>
            <person name="Pandey R.P."/>
            <person name="Lee C.-M."/>
            <person name="Sim J.-S."/>
            <person name="Jeong J.-T."/>
            <person name="Choi B.-S."/>
            <person name="Jung M."/>
            <person name="Ginzburg D."/>
            <person name="Zhao K."/>
            <person name="Won S.Y."/>
            <person name="Oh T.-J."/>
            <person name="Yu Y."/>
            <person name="Kim N.-H."/>
            <person name="Lee O.R."/>
            <person name="Lee T.-H."/>
            <person name="Bashyal P."/>
            <person name="Kim T.-S."/>
            <person name="Lee W.-H."/>
            <person name="Kawkins C."/>
            <person name="Kim C.-K."/>
            <person name="Kim J.S."/>
            <person name="Ahn B.O."/>
            <person name="Rhee S.Y."/>
            <person name="Sohng J.K."/>
        </authorList>
    </citation>
    <scope>NUCLEOTIDE SEQUENCE</scope>
    <source>
        <tissue evidence="2">Leaf</tissue>
    </source>
</reference>
<protein>
    <submittedName>
        <fullName evidence="2">Uncharacterized protein</fullName>
    </submittedName>
</protein>
<evidence type="ECO:0000256" key="1">
    <source>
        <dbReference type="SAM" id="MobiDB-lite"/>
    </source>
</evidence>
<evidence type="ECO:0000313" key="3">
    <source>
        <dbReference type="Proteomes" id="UP000634136"/>
    </source>
</evidence>
<gene>
    <name evidence="2" type="ORF">G2W53_038577</name>
</gene>
<proteinExistence type="predicted"/>
<evidence type="ECO:0000313" key="2">
    <source>
        <dbReference type="EMBL" id="KAF7806416.1"/>
    </source>
</evidence>
<accession>A0A834SMU0</accession>
<name>A0A834SMU0_9FABA</name>
<comment type="caution">
    <text evidence="2">The sequence shown here is derived from an EMBL/GenBank/DDBJ whole genome shotgun (WGS) entry which is preliminary data.</text>
</comment>
<dbReference type="AlphaFoldDB" id="A0A834SMU0"/>
<feature type="region of interest" description="Disordered" evidence="1">
    <location>
        <begin position="1"/>
        <end position="26"/>
    </location>
</feature>